<organism evidence="1">
    <name type="scientific">Arundo donax</name>
    <name type="common">Giant reed</name>
    <name type="synonym">Donax arundinaceus</name>
    <dbReference type="NCBI Taxonomy" id="35708"/>
    <lineage>
        <taxon>Eukaryota</taxon>
        <taxon>Viridiplantae</taxon>
        <taxon>Streptophyta</taxon>
        <taxon>Embryophyta</taxon>
        <taxon>Tracheophyta</taxon>
        <taxon>Spermatophyta</taxon>
        <taxon>Magnoliopsida</taxon>
        <taxon>Liliopsida</taxon>
        <taxon>Poales</taxon>
        <taxon>Poaceae</taxon>
        <taxon>PACMAD clade</taxon>
        <taxon>Arundinoideae</taxon>
        <taxon>Arundineae</taxon>
        <taxon>Arundo</taxon>
    </lineage>
</organism>
<reference evidence="1" key="2">
    <citation type="journal article" date="2015" name="Data Brief">
        <title>Shoot transcriptome of the giant reed, Arundo donax.</title>
        <authorList>
            <person name="Barrero R.A."/>
            <person name="Guerrero F.D."/>
            <person name="Moolhuijzen P."/>
            <person name="Goolsby J.A."/>
            <person name="Tidwell J."/>
            <person name="Bellgard S.E."/>
            <person name="Bellgard M.I."/>
        </authorList>
    </citation>
    <scope>NUCLEOTIDE SEQUENCE</scope>
    <source>
        <tissue evidence="1">Shoot tissue taken approximately 20 cm above the soil surface</tissue>
    </source>
</reference>
<accession>A0A0A8YV73</accession>
<reference evidence="1" key="1">
    <citation type="submission" date="2014-09" db="EMBL/GenBank/DDBJ databases">
        <authorList>
            <person name="Magalhaes I.L.F."/>
            <person name="Oliveira U."/>
            <person name="Santos F.R."/>
            <person name="Vidigal T.H.D.A."/>
            <person name="Brescovit A.D."/>
            <person name="Santos A.J."/>
        </authorList>
    </citation>
    <scope>NUCLEOTIDE SEQUENCE</scope>
    <source>
        <tissue evidence="1">Shoot tissue taken approximately 20 cm above the soil surface</tissue>
    </source>
</reference>
<proteinExistence type="predicted"/>
<dbReference type="AlphaFoldDB" id="A0A0A8YV73"/>
<sequence>MHSSVRPCRICNILLKIPNCGRVVLLI</sequence>
<name>A0A0A8YV73_ARUDO</name>
<dbReference type="EMBL" id="GBRH01267399">
    <property type="protein sequence ID" value="JAD30496.1"/>
    <property type="molecule type" value="Transcribed_RNA"/>
</dbReference>
<protein>
    <submittedName>
        <fullName evidence="1">Uncharacterized protein</fullName>
    </submittedName>
</protein>
<evidence type="ECO:0000313" key="1">
    <source>
        <dbReference type="EMBL" id="JAD30496.1"/>
    </source>
</evidence>